<keyword evidence="1" id="KW-0732">Signal</keyword>
<proteinExistence type="predicted"/>
<evidence type="ECO:0000313" key="3">
    <source>
        <dbReference type="Proteomes" id="UP000219621"/>
    </source>
</evidence>
<dbReference type="EMBL" id="OCNJ01000005">
    <property type="protein sequence ID" value="SOD96023.1"/>
    <property type="molecule type" value="Genomic_DNA"/>
</dbReference>
<reference evidence="2 3" key="1">
    <citation type="submission" date="2017-09" db="EMBL/GenBank/DDBJ databases">
        <authorList>
            <person name="Ehlers B."/>
            <person name="Leendertz F.H."/>
        </authorList>
    </citation>
    <scope>NUCLEOTIDE SEQUENCE [LARGE SCALE GENOMIC DNA]</scope>
    <source>
        <strain evidence="2 3">USBA 140</strain>
    </source>
</reference>
<protein>
    <recommendedName>
        <fullName evidence="4">Lipoprotein</fullName>
    </recommendedName>
</protein>
<accession>A0A286GKF8</accession>
<dbReference type="OrthoDB" id="9970423at2"/>
<organism evidence="2 3">
    <name type="scientific">Caenispirillum bisanense</name>
    <dbReference type="NCBI Taxonomy" id="414052"/>
    <lineage>
        <taxon>Bacteria</taxon>
        <taxon>Pseudomonadati</taxon>
        <taxon>Pseudomonadota</taxon>
        <taxon>Alphaproteobacteria</taxon>
        <taxon>Rhodospirillales</taxon>
        <taxon>Novispirillaceae</taxon>
        <taxon>Caenispirillum</taxon>
    </lineage>
</organism>
<sequence length="135" mass="14338">MTLRVSKTMAVLAVLLALAGCRLYDPQGRPPPGENFNAGSGFGVPSQPRQTVDLSGTRGVFTGSQTAMDSLAGLNDTQRGGLLAGCDLLFGRQPDKRRACKGGDYAFTEALQAGCGERYRDDADRRRDCLAPLAD</sequence>
<dbReference type="RefSeq" id="WP_097279494.1">
    <property type="nucleotide sequence ID" value="NZ_OCNJ01000005.1"/>
</dbReference>
<feature type="signal peptide" evidence="1">
    <location>
        <begin position="1"/>
        <end position="19"/>
    </location>
</feature>
<gene>
    <name evidence="2" type="ORF">SAMN05421508_105115</name>
</gene>
<dbReference type="AlphaFoldDB" id="A0A286GKF8"/>
<keyword evidence="3" id="KW-1185">Reference proteome</keyword>
<evidence type="ECO:0000313" key="2">
    <source>
        <dbReference type="EMBL" id="SOD96023.1"/>
    </source>
</evidence>
<feature type="chain" id="PRO_5012832155" description="Lipoprotein" evidence="1">
    <location>
        <begin position="20"/>
        <end position="135"/>
    </location>
</feature>
<dbReference type="PROSITE" id="PS51257">
    <property type="entry name" value="PROKAR_LIPOPROTEIN"/>
    <property type="match status" value="1"/>
</dbReference>
<name>A0A286GKF8_9PROT</name>
<evidence type="ECO:0008006" key="4">
    <source>
        <dbReference type="Google" id="ProtNLM"/>
    </source>
</evidence>
<dbReference type="Proteomes" id="UP000219621">
    <property type="component" value="Unassembled WGS sequence"/>
</dbReference>
<evidence type="ECO:0000256" key="1">
    <source>
        <dbReference type="SAM" id="SignalP"/>
    </source>
</evidence>